<evidence type="ECO:0000256" key="1">
    <source>
        <dbReference type="SAM" id="MobiDB-lite"/>
    </source>
</evidence>
<evidence type="ECO:0000256" key="2">
    <source>
        <dbReference type="SAM" id="Phobius"/>
    </source>
</evidence>
<keyword evidence="4" id="KW-1185">Reference proteome</keyword>
<dbReference type="EMBL" id="JAXAFJ010000008">
    <property type="protein sequence ID" value="MDX6806974.1"/>
    <property type="molecule type" value="Genomic_DNA"/>
</dbReference>
<organism evidence="3 4">
    <name type="scientific">Terrihabitans rhizophilus</name>
    <dbReference type="NCBI Taxonomy" id="3092662"/>
    <lineage>
        <taxon>Bacteria</taxon>
        <taxon>Pseudomonadati</taxon>
        <taxon>Pseudomonadota</taxon>
        <taxon>Alphaproteobacteria</taxon>
        <taxon>Hyphomicrobiales</taxon>
        <taxon>Terrihabitans</taxon>
    </lineage>
</organism>
<dbReference type="Proteomes" id="UP001274321">
    <property type="component" value="Unassembled WGS sequence"/>
</dbReference>
<accession>A0ABU4RQ49</accession>
<reference evidence="3 4" key="1">
    <citation type="submission" date="2023-11" db="EMBL/GenBank/DDBJ databases">
        <authorList>
            <person name="Bao R."/>
        </authorList>
    </citation>
    <scope>NUCLEOTIDE SEQUENCE [LARGE SCALE GENOMIC DNA]</scope>
    <source>
        <strain evidence="3 4">PJ23</strain>
    </source>
</reference>
<feature type="transmembrane region" description="Helical" evidence="2">
    <location>
        <begin position="6"/>
        <end position="25"/>
    </location>
</feature>
<dbReference type="RefSeq" id="WP_319845098.1">
    <property type="nucleotide sequence ID" value="NZ_JAXAFJ010000008.1"/>
</dbReference>
<protein>
    <submittedName>
        <fullName evidence="3">Uncharacterized protein</fullName>
    </submittedName>
</protein>
<keyword evidence="2" id="KW-0812">Transmembrane</keyword>
<keyword evidence="2" id="KW-0472">Membrane</keyword>
<sequence length="54" mass="5968">MDQISGTMWILVAVGFACAAAAMIYGTMRSRRKTLPESSAQNAATREIYRREGE</sequence>
<gene>
    <name evidence="3" type="ORF">SCD90_12950</name>
</gene>
<name>A0ABU4RQ49_9HYPH</name>
<evidence type="ECO:0000313" key="3">
    <source>
        <dbReference type="EMBL" id="MDX6806974.1"/>
    </source>
</evidence>
<keyword evidence="2" id="KW-1133">Transmembrane helix</keyword>
<comment type="caution">
    <text evidence="3">The sequence shown here is derived from an EMBL/GenBank/DDBJ whole genome shotgun (WGS) entry which is preliminary data.</text>
</comment>
<evidence type="ECO:0000313" key="4">
    <source>
        <dbReference type="Proteomes" id="UP001274321"/>
    </source>
</evidence>
<feature type="region of interest" description="Disordered" evidence="1">
    <location>
        <begin position="31"/>
        <end position="54"/>
    </location>
</feature>
<proteinExistence type="predicted"/>